<organism evidence="2 3">
    <name type="scientific">Miscanthus lutarioriparius</name>
    <dbReference type="NCBI Taxonomy" id="422564"/>
    <lineage>
        <taxon>Eukaryota</taxon>
        <taxon>Viridiplantae</taxon>
        <taxon>Streptophyta</taxon>
        <taxon>Embryophyta</taxon>
        <taxon>Tracheophyta</taxon>
        <taxon>Spermatophyta</taxon>
        <taxon>Magnoliopsida</taxon>
        <taxon>Liliopsida</taxon>
        <taxon>Poales</taxon>
        <taxon>Poaceae</taxon>
        <taxon>PACMAD clade</taxon>
        <taxon>Panicoideae</taxon>
        <taxon>Andropogonodae</taxon>
        <taxon>Andropogoneae</taxon>
        <taxon>Saccharinae</taxon>
        <taxon>Miscanthus</taxon>
    </lineage>
</organism>
<sequence>MGIPAPEQATLWTRAAAAREATVRARLKVEQAEAKARAAVEADEAATANRELPAEPVPLEIELPAPATSSGPSTRRKLSMGAVQVGPSVLKVELEVVWTVARKITPRKKQLASKIKKTNDN</sequence>
<dbReference type="AlphaFoldDB" id="A0A811RJQ8"/>
<gene>
    <name evidence="2" type="ORF">NCGR_LOCUS53496</name>
</gene>
<dbReference type="EMBL" id="CAJGYO010000015">
    <property type="protein sequence ID" value="CAD6270202.1"/>
    <property type="molecule type" value="Genomic_DNA"/>
</dbReference>
<comment type="caution">
    <text evidence="2">The sequence shown here is derived from an EMBL/GenBank/DDBJ whole genome shotgun (WGS) entry which is preliminary data.</text>
</comment>
<keyword evidence="3" id="KW-1185">Reference proteome</keyword>
<accession>A0A811RJQ8</accession>
<reference evidence="2" key="1">
    <citation type="submission" date="2020-10" db="EMBL/GenBank/DDBJ databases">
        <authorList>
            <person name="Han B."/>
            <person name="Lu T."/>
            <person name="Zhao Q."/>
            <person name="Huang X."/>
            <person name="Zhao Y."/>
        </authorList>
    </citation>
    <scope>NUCLEOTIDE SEQUENCE</scope>
</reference>
<feature type="region of interest" description="Disordered" evidence="1">
    <location>
        <begin position="40"/>
        <end position="79"/>
    </location>
</feature>
<evidence type="ECO:0000313" key="2">
    <source>
        <dbReference type="EMBL" id="CAD6270202.1"/>
    </source>
</evidence>
<evidence type="ECO:0000256" key="1">
    <source>
        <dbReference type="SAM" id="MobiDB-lite"/>
    </source>
</evidence>
<protein>
    <submittedName>
        <fullName evidence="2">Uncharacterized protein</fullName>
    </submittedName>
</protein>
<name>A0A811RJQ8_9POAL</name>
<evidence type="ECO:0000313" key="3">
    <source>
        <dbReference type="Proteomes" id="UP000604825"/>
    </source>
</evidence>
<dbReference type="Proteomes" id="UP000604825">
    <property type="component" value="Unassembled WGS sequence"/>
</dbReference>
<proteinExistence type="predicted"/>